<accession>A0A813TXP8</accession>
<evidence type="ECO:0000313" key="3">
    <source>
        <dbReference type="Proteomes" id="UP000663828"/>
    </source>
</evidence>
<proteinExistence type="predicted"/>
<dbReference type="InterPro" id="IPR028994">
    <property type="entry name" value="Integrin_alpha_N"/>
</dbReference>
<reference evidence="2" key="1">
    <citation type="submission" date="2021-02" db="EMBL/GenBank/DDBJ databases">
        <authorList>
            <person name="Nowell W R."/>
        </authorList>
    </citation>
    <scope>NUCLEOTIDE SEQUENCE</scope>
</reference>
<keyword evidence="3" id="KW-1185">Reference proteome</keyword>
<evidence type="ECO:0000256" key="1">
    <source>
        <dbReference type="SAM" id="MobiDB-lite"/>
    </source>
</evidence>
<dbReference type="SUPFAM" id="SSF69318">
    <property type="entry name" value="Integrin alpha N-terminal domain"/>
    <property type="match status" value="1"/>
</dbReference>
<dbReference type="AlphaFoldDB" id="A0A813TXP8"/>
<feature type="region of interest" description="Disordered" evidence="1">
    <location>
        <begin position="33"/>
        <end position="65"/>
    </location>
</feature>
<gene>
    <name evidence="2" type="ORF">XAT740_LOCUS3708</name>
</gene>
<dbReference type="EMBL" id="CAJNOR010000144">
    <property type="protein sequence ID" value="CAF0815912.1"/>
    <property type="molecule type" value="Genomic_DNA"/>
</dbReference>
<feature type="compositionally biased region" description="Low complexity" evidence="1">
    <location>
        <begin position="50"/>
        <end position="65"/>
    </location>
</feature>
<dbReference type="Proteomes" id="UP000663828">
    <property type="component" value="Unassembled WGS sequence"/>
</dbReference>
<comment type="caution">
    <text evidence="2">The sequence shown here is derived from an EMBL/GenBank/DDBJ whole genome shotgun (WGS) entry which is preliminary data.</text>
</comment>
<sequence length="147" mass="16102">MSNPTGMGNSTARHLEEVHNQMLRHINQNNHRHAHSVHSHVHESRPAPEAAHALNASHHSYHAAARAPPPSPSCWQWKFKPSTTYSIGGTSYPRKIAVADVITNNQLDLIVVNCLDGNTIFIADASPYGVDVGDIDNDNCPDIFVAK</sequence>
<name>A0A813TXP8_ADIRI</name>
<organism evidence="2 3">
    <name type="scientific">Adineta ricciae</name>
    <name type="common">Rotifer</name>
    <dbReference type="NCBI Taxonomy" id="249248"/>
    <lineage>
        <taxon>Eukaryota</taxon>
        <taxon>Metazoa</taxon>
        <taxon>Spiralia</taxon>
        <taxon>Gnathifera</taxon>
        <taxon>Rotifera</taxon>
        <taxon>Eurotatoria</taxon>
        <taxon>Bdelloidea</taxon>
        <taxon>Adinetida</taxon>
        <taxon>Adinetidae</taxon>
        <taxon>Adineta</taxon>
    </lineage>
</organism>
<evidence type="ECO:0000313" key="2">
    <source>
        <dbReference type="EMBL" id="CAF0815912.1"/>
    </source>
</evidence>
<protein>
    <submittedName>
        <fullName evidence="2">Uncharacterized protein</fullName>
    </submittedName>
</protein>